<evidence type="ECO:0000256" key="2">
    <source>
        <dbReference type="ARBA" id="ARBA00009840"/>
    </source>
</evidence>
<evidence type="ECO:0000256" key="5">
    <source>
        <dbReference type="SAM" id="Coils"/>
    </source>
</evidence>
<proteinExistence type="inferred from homology"/>
<dbReference type="Proteomes" id="UP000824055">
    <property type="component" value="Unassembled WGS sequence"/>
</dbReference>
<evidence type="ECO:0000256" key="3">
    <source>
        <dbReference type="ARBA" id="ARBA00023054"/>
    </source>
</evidence>
<dbReference type="PANTHER" id="PTHR30563:SF0">
    <property type="entry name" value="DNA RECOMBINATION PROTEIN RMUC"/>
    <property type="match status" value="1"/>
</dbReference>
<reference evidence="6" key="1">
    <citation type="journal article" date="2021" name="PeerJ">
        <title>Extensive microbial diversity within the chicken gut microbiome revealed by metagenomics and culture.</title>
        <authorList>
            <person name="Gilroy R."/>
            <person name="Ravi A."/>
            <person name="Getino M."/>
            <person name="Pursley I."/>
            <person name="Horton D.L."/>
            <person name="Alikhan N.F."/>
            <person name="Baker D."/>
            <person name="Gharbi K."/>
            <person name="Hall N."/>
            <person name="Watson M."/>
            <person name="Adriaenssens E.M."/>
            <person name="Foster-Nyarko E."/>
            <person name="Jarju S."/>
            <person name="Secka A."/>
            <person name="Antonio M."/>
            <person name="Oren A."/>
            <person name="Chaudhuri R.R."/>
            <person name="La Ragione R."/>
            <person name="Hildebrand F."/>
            <person name="Pallen M.J."/>
        </authorList>
    </citation>
    <scope>NUCLEOTIDE SEQUENCE</scope>
    <source>
        <strain evidence="6">ChiHecec3B27-8219</strain>
    </source>
</reference>
<comment type="similarity">
    <text evidence="2">Belongs to the RmuC family.</text>
</comment>
<reference evidence="6" key="2">
    <citation type="submission" date="2021-04" db="EMBL/GenBank/DDBJ databases">
        <authorList>
            <person name="Gilroy R."/>
        </authorList>
    </citation>
    <scope>NUCLEOTIDE SEQUENCE</scope>
    <source>
        <strain evidence="6">ChiHecec3B27-8219</strain>
    </source>
</reference>
<dbReference type="GO" id="GO:0006310">
    <property type="term" value="P:DNA recombination"/>
    <property type="evidence" value="ECO:0007669"/>
    <property type="project" value="UniProtKB-KW"/>
</dbReference>
<evidence type="ECO:0000256" key="4">
    <source>
        <dbReference type="ARBA" id="ARBA00023172"/>
    </source>
</evidence>
<keyword evidence="4" id="KW-0233">DNA recombination</keyword>
<feature type="coiled-coil region" evidence="5">
    <location>
        <begin position="25"/>
        <end position="89"/>
    </location>
</feature>
<accession>A0A9D2FWX6</accession>
<comment type="function">
    <text evidence="1">Involved in DNA recombination.</text>
</comment>
<gene>
    <name evidence="6" type="primary">rmuC</name>
    <name evidence="6" type="ORF">H9966_03230</name>
</gene>
<evidence type="ECO:0000256" key="1">
    <source>
        <dbReference type="ARBA" id="ARBA00003416"/>
    </source>
</evidence>
<keyword evidence="3 5" id="KW-0175">Coiled coil</keyword>
<dbReference type="InterPro" id="IPR003798">
    <property type="entry name" value="DNA_recombination_RmuC"/>
</dbReference>
<evidence type="ECO:0000313" key="7">
    <source>
        <dbReference type="Proteomes" id="UP000824055"/>
    </source>
</evidence>
<dbReference type="EMBL" id="DXBE01000026">
    <property type="protein sequence ID" value="HIZ68884.1"/>
    <property type="molecule type" value="Genomic_DNA"/>
</dbReference>
<evidence type="ECO:0000313" key="6">
    <source>
        <dbReference type="EMBL" id="HIZ68884.1"/>
    </source>
</evidence>
<dbReference type="Pfam" id="PF02646">
    <property type="entry name" value="RmuC"/>
    <property type="match status" value="1"/>
</dbReference>
<dbReference type="PANTHER" id="PTHR30563">
    <property type="entry name" value="DNA RECOMBINATION PROTEIN RMUC"/>
    <property type="match status" value="1"/>
</dbReference>
<protein>
    <submittedName>
        <fullName evidence="6">DNA recombination protein RmuC</fullName>
    </submittedName>
</protein>
<sequence>MVYLAFILGLLIGAALVFILMGRENTRLRVDNARLQTQLEQAGKRMEERRQEMERQVEATKQELALRTQELLRQNADRLKQENAEHMTLLTAPLREAISEMRRALEDTTKHSAEDNASLRELLAQMMRSNREIGEQAELLANVLRRDSQAAGYMGEVILGDLLAAQGLVEGVHYESQPYLRDAKGRKARNEDTGSAMRPDFILHYPQGQDVVIDSKVSMAAYERYVNATGPEEKAKALKAHIQSVRKHVDELAGKDYSRYLDPGRQAVDFVLMFMPFESSLQLALANDSSLWHEAFQRKVFITSEQNLTAILHMIHVAWVQNQQAQNQRLVFGLAEQLVDRLGDFIKRYTALGERLEQAKRAFDDCGKKLYAGNQSVVKKAHELIDMGAKENPDRRIPPAQDELPA</sequence>
<dbReference type="AlphaFoldDB" id="A0A9D2FWX6"/>
<comment type="caution">
    <text evidence="6">The sequence shown here is derived from an EMBL/GenBank/DDBJ whole genome shotgun (WGS) entry which is preliminary data.</text>
</comment>
<name>A0A9D2FWX6_9BACT</name>
<organism evidence="6 7">
    <name type="scientific">Candidatus Prevotella avicola</name>
    <dbReference type="NCBI Taxonomy" id="2838738"/>
    <lineage>
        <taxon>Bacteria</taxon>
        <taxon>Pseudomonadati</taxon>
        <taxon>Bacteroidota</taxon>
        <taxon>Bacteroidia</taxon>
        <taxon>Bacteroidales</taxon>
        <taxon>Prevotellaceae</taxon>
        <taxon>Prevotella</taxon>
    </lineage>
</organism>